<accession>A0A9J6DPV1</accession>
<comment type="caution">
    <text evidence="3">The sequence shown here is derived from an EMBL/GenBank/DDBJ whole genome shotgun (WGS) entry which is preliminary data.</text>
</comment>
<sequence>MSTAVMMFGLVGLIMMVVFVGAMLAFLTGDAIEPFNGEGQSDVNNDKGGAGPALVNVPAILSVPASQQPTGPPSELSGHPAFDEHRGPMPQPRAGADEDSFGSPGSEDLRRGRSGGIPGTVAPPAPTGLTQRSGITVCTVGVTFSSESLFSGGWCDYAIYPELEVLASEFAPRHGQSSWKAFRKVMDAALKQQSYTEHMVFLGAVLVNKQSRTDFVNEVYNMEHLTTIILQTHVHGDPELPLNESSKDRCRVLPVSAINAQSQHQDFAGAAEAAYSLRMRGDKFRLLFSSTMAVVVFVGDGESDEPMKTNDACERAFMMDLDVTCNDTLTGRQNNYDQTNKYAFATFHYGGHRYFATYESEESLADKLSMYLRTYSDGWAMFEVQRDLWKACRTNDYIRLELVALGARYNGSSFAPSHSK</sequence>
<evidence type="ECO:0000313" key="4">
    <source>
        <dbReference type="Proteomes" id="UP000821866"/>
    </source>
</evidence>
<feature type="transmembrane region" description="Helical" evidence="2">
    <location>
        <begin position="6"/>
        <end position="27"/>
    </location>
</feature>
<gene>
    <name evidence="3" type="ORF">HPB51_019151</name>
</gene>
<keyword evidence="2" id="KW-0472">Membrane</keyword>
<name>A0A9J6DPV1_RHIMP</name>
<dbReference type="VEuPathDB" id="VectorBase:LOC119171395"/>
<proteinExistence type="predicted"/>
<keyword evidence="4" id="KW-1185">Reference proteome</keyword>
<protein>
    <submittedName>
        <fullName evidence="3">Uncharacterized protein</fullName>
    </submittedName>
</protein>
<reference evidence="3" key="1">
    <citation type="journal article" date="2020" name="Cell">
        <title>Large-Scale Comparative Analyses of Tick Genomes Elucidate Their Genetic Diversity and Vector Capacities.</title>
        <authorList>
            <consortium name="Tick Genome and Microbiome Consortium (TIGMIC)"/>
            <person name="Jia N."/>
            <person name="Wang J."/>
            <person name="Shi W."/>
            <person name="Du L."/>
            <person name="Sun Y."/>
            <person name="Zhan W."/>
            <person name="Jiang J.F."/>
            <person name="Wang Q."/>
            <person name="Zhang B."/>
            <person name="Ji P."/>
            <person name="Bell-Sakyi L."/>
            <person name="Cui X.M."/>
            <person name="Yuan T.T."/>
            <person name="Jiang B.G."/>
            <person name="Yang W.F."/>
            <person name="Lam T.T."/>
            <person name="Chang Q.C."/>
            <person name="Ding S.J."/>
            <person name="Wang X.J."/>
            <person name="Zhu J.G."/>
            <person name="Ruan X.D."/>
            <person name="Zhao L."/>
            <person name="Wei J.T."/>
            <person name="Ye R.Z."/>
            <person name="Que T.C."/>
            <person name="Du C.H."/>
            <person name="Zhou Y.H."/>
            <person name="Cheng J.X."/>
            <person name="Dai P.F."/>
            <person name="Guo W.B."/>
            <person name="Han X.H."/>
            <person name="Huang E.J."/>
            <person name="Li L.F."/>
            <person name="Wei W."/>
            <person name="Gao Y.C."/>
            <person name="Liu J.Z."/>
            <person name="Shao H.Z."/>
            <person name="Wang X."/>
            <person name="Wang C.C."/>
            <person name="Yang T.C."/>
            <person name="Huo Q.B."/>
            <person name="Li W."/>
            <person name="Chen H.Y."/>
            <person name="Chen S.E."/>
            <person name="Zhou L.G."/>
            <person name="Ni X.B."/>
            <person name="Tian J.H."/>
            <person name="Sheng Y."/>
            <person name="Liu T."/>
            <person name="Pan Y.S."/>
            <person name="Xia L.Y."/>
            <person name="Li J."/>
            <person name="Zhao F."/>
            <person name="Cao W.C."/>
        </authorList>
    </citation>
    <scope>NUCLEOTIDE SEQUENCE</scope>
    <source>
        <strain evidence="3">Rmic-2018</strain>
    </source>
</reference>
<evidence type="ECO:0000313" key="3">
    <source>
        <dbReference type="EMBL" id="KAH8023914.1"/>
    </source>
</evidence>
<dbReference type="Proteomes" id="UP000821866">
    <property type="component" value="Chromosome 6"/>
</dbReference>
<evidence type="ECO:0000256" key="1">
    <source>
        <dbReference type="SAM" id="MobiDB-lite"/>
    </source>
</evidence>
<evidence type="ECO:0000256" key="2">
    <source>
        <dbReference type="SAM" id="Phobius"/>
    </source>
</evidence>
<keyword evidence="2" id="KW-0812">Transmembrane</keyword>
<organism evidence="3 4">
    <name type="scientific">Rhipicephalus microplus</name>
    <name type="common">Cattle tick</name>
    <name type="synonym">Boophilus microplus</name>
    <dbReference type="NCBI Taxonomy" id="6941"/>
    <lineage>
        <taxon>Eukaryota</taxon>
        <taxon>Metazoa</taxon>
        <taxon>Ecdysozoa</taxon>
        <taxon>Arthropoda</taxon>
        <taxon>Chelicerata</taxon>
        <taxon>Arachnida</taxon>
        <taxon>Acari</taxon>
        <taxon>Parasitiformes</taxon>
        <taxon>Ixodida</taxon>
        <taxon>Ixodoidea</taxon>
        <taxon>Ixodidae</taxon>
        <taxon>Rhipicephalinae</taxon>
        <taxon>Rhipicephalus</taxon>
        <taxon>Boophilus</taxon>
    </lineage>
</organism>
<keyword evidence="2" id="KW-1133">Transmembrane helix</keyword>
<dbReference type="AlphaFoldDB" id="A0A9J6DPV1"/>
<reference evidence="3" key="2">
    <citation type="submission" date="2021-09" db="EMBL/GenBank/DDBJ databases">
        <authorList>
            <person name="Jia N."/>
            <person name="Wang J."/>
            <person name="Shi W."/>
            <person name="Du L."/>
            <person name="Sun Y."/>
            <person name="Zhan W."/>
            <person name="Jiang J."/>
            <person name="Wang Q."/>
            <person name="Zhang B."/>
            <person name="Ji P."/>
            <person name="Sakyi L.B."/>
            <person name="Cui X."/>
            <person name="Yuan T."/>
            <person name="Jiang B."/>
            <person name="Yang W."/>
            <person name="Lam T.T.-Y."/>
            <person name="Chang Q."/>
            <person name="Ding S."/>
            <person name="Wang X."/>
            <person name="Zhu J."/>
            <person name="Ruan X."/>
            <person name="Zhao L."/>
            <person name="Wei J."/>
            <person name="Que T."/>
            <person name="Du C."/>
            <person name="Cheng J."/>
            <person name="Dai P."/>
            <person name="Han X."/>
            <person name="Huang E."/>
            <person name="Gao Y."/>
            <person name="Liu J."/>
            <person name="Shao H."/>
            <person name="Ye R."/>
            <person name="Li L."/>
            <person name="Wei W."/>
            <person name="Wang X."/>
            <person name="Wang C."/>
            <person name="Huo Q."/>
            <person name="Li W."/>
            <person name="Guo W."/>
            <person name="Chen H."/>
            <person name="Chen S."/>
            <person name="Zhou L."/>
            <person name="Zhou L."/>
            <person name="Ni X."/>
            <person name="Tian J."/>
            <person name="Zhou Y."/>
            <person name="Sheng Y."/>
            <person name="Liu T."/>
            <person name="Pan Y."/>
            <person name="Xia L."/>
            <person name="Li J."/>
            <person name="Zhao F."/>
            <person name="Cao W."/>
        </authorList>
    </citation>
    <scope>NUCLEOTIDE SEQUENCE</scope>
    <source>
        <strain evidence="3">Rmic-2018</strain>
        <tissue evidence="3">Larvae</tissue>
    </source>
</reference>
<feature type="region of interest" description="Disordered" evidence="1">
    <location>
        <begin position="64"/>
        <end position="130"/>
    </location>
</feature>
<dbReference type="EMBL" id="JABSTU010000008">
    <property type="protein sequence ID" value="KAH8023914.1"/>
    <property type="molecule type" value="Genomic_DNA"/>
</dbReference>